<dbReference type="GO" id="GO:0004016">
    <property type="term" value="F:adenylate cyclase activity"/>
    <property type="evidence" value="ECO:0007669"/>
    <property type="project" value="UniProtKB-ARBA"/>
</dbReference>
<dbReference type="SMART" id="SM01080">
    <property type="entry name" value="CHASE2"/>
    <property type="match status" value="1"/>
</dbReference>
<keyword evidence="3" id="KW-1003">Cell membrane</keyword>
<dbReference type="GO" id="GO:0006171">
    <property type="term" value="P:cAMP biosynthetic process"/>
    <property type="evidence" value="ECO:0007669"/>
    <property type="project" value="TreeGrafter"/>
</dbReference>
<dbReference type="InterPro" id="IPR007890">
    <property type="entry name" value="CHASE2"/>
</dbReference>
<sequence length="603" mass="67233">MVKQTRAVLIALLITLVVGWLYHNDALYNVEVNFVDRMTKEIRTVDSRIVIVGIDDDSLSNLGQWPWPRSIHAELIKRIEQAGAKAIGLDLILSEPSQDPADDAAMQDVLKQSPNVVMANTFIFPNKQEDERSLKYDKLLKPVYDVGEQQQAHINVFADRGDIVRQILLGVPTQDGKMLSALSVRLANYLLPPNKQITFESGRWKQGANTLFTNQKNQLYFAFAQPPGGYTMIPYFDALNMDPETMEGAFKDAIVLIGPYSVGLGDQYLTPTSNATKMYGVEIHANMVQSLQDSRYYQTISGSSEWIGWALLFILSLLTYLLTRRVKPLLAFVLFLVFFIGYAVIAILANVLLNLLLPFTYPILAIIISYVISIVNRYLAERKERSRVTSLFSRYVSQQVVDEILSSQEAQNLGGTRKNVTLMFVDIRGFTPLSERIEPEEVIQVLNEYLDLCTQAVFAYEGTLDKFIGDGVMAIFGAPIPLDDHPVRAVRAALQMKKGSAALAERLTEKYGYSVSFGIGLNSGDAVIGNIGAKNRLDYTAIGDTVNMAARLESNAKPGQVLISQSTYDLVKELFEIEPLGEIKVKGKEKPVAVYQVMGEKEK</sequence>
<dbReference type="Proteomes" id="UP000271031">
    <property type="component" value="Unassembled WGS sequence"/>
</dbReference>
<evidence type="ECO:0000256" key="4">
    <source>
        <dbReference type="ARBA" id="ARBA00022692"/>
    </source>
</evidence>
<dbReference type="AlphaFoldDB" id="A0A3M8D3A5"/>
<dbReference type="SMART" id="SM00044">
    <property type="entry name" value="CYCc"/>
    <property type="match status" value="1"/>
</dbReference>
<dbReference type="CDD" id="cd07302">
    <property type="entry name" value="CHD"/>
    <property type="match status" value="1"/>
</dbReference>
<dbReference type="InterPro" id="IPR050697">
    <property type="entry name" value="Adenylyl/Guanylyl_Cyclase_3/4"/>
</dbReference>
<dbReference type="GO" id="GO:0035556">
    <property type="term" value="P:intracellular signal transduction"/>
    <property type="evidence" value="ECO:0007669"/>
    <property type="project" value="InterPro"/>
</dbReference>
<keyword evidence="10" id="KW-1185">Reference proteome</keyword>
<dbReference type="InterPro" id="IPR029787">
    <property type="entry name" value="Nucleotide_cyclase"/>
</dbReference>
<evidence type="ECO:0000256" key="5">
    <source>
        <dbReference type="ARBA" id="ARBA00022989"/>
    </source>
</evidence>
<comment type="subcellular location">
    <subcellularLocation>
        <location evidence="1">Cell envelope</location>
    </subcellularLocation>
</comment>
<dbReference type="PANTHER" id="PTHR43081">
    <property type="entry name" value="ADENYLATE CYCLASE, TERMINAL-DIFFERENTIATION SPECIFIC-RELATED"/>
    <property type="match status" value="1"/>
</dbReference>
<comment type="similarity">
    <text evidence="2">Belongs to the adenylyl cyclase class-3 family.</text>
</comment>
<organism evidence="9 10">
    <name type="scientific">Brevibacillus fluminis</name>
    <dbReference type="NCBI Taxonomy" id="511487"/>
    <lineage>
        <taxon>Bacteria</taxon>
        <taxon>Bacillati</taxon>
        <taxon>Bacillota</taxon>
        <taxon>Bacilli</taxon>
        <taxon>Bacillales</taxon>
        <taxon>Paenibacillaceae</taxon>
        <taxon>Brevibacillus</taxon>
    </lineage>
</organism>
<comment type="caution">
    <text evidence="9">The sequence shown here is derived from an EMBL/GenBank/DDBJ whole genome shotgun (WGS) entry which is preliminary data.</text>
</comment>
<evidence type="ECO:0000259" key="8">
    <source>
        <dbReference type="PROSITE" id="PS50125"/>
    </source>
</evidence>
<dbReference type="OrthoDB" id="9806704at2"/>
<evidence type="ECO:0000256" key="2">
    <source>
        <dbReference type="ARBA" id="ARBA00005381"/>
    </source>
</evidence>
<name>A0A3M8D3A5_9BACL</name>
<keyword evidence="6 7" id="KW-0472">Membrane</keyword>
<dbReference type="FunFam" id="3.30.70.1230:FF:000016">
    <property type="entry name" value="Adenylate/guanylate cyclase domain-containing protein"/>
    <property type="match status" value="1"/>
</dbReference>
<feature type="transmembrane region" description="Helical" evidence="7">
    <location>
        <begin position="359"/>
        <end position="379"/>
    </location>
</feature>
<dbReference type="Pfam" id="PF05226">
    <property type="entry name" value="CHASE2"/>
    <property type="match status" value="1"/>
</dbReference>
<dbReference type="SUPFAM" id="SSF55073">
    <property type="entry name" value="Nucleotide cyclase"/>
    <property type="match status" value="1"/>
</dbReference>
<reference evidence="9 10" key="1">
    <citation type="submission" date="2018-10" db="EMBL/GenBank/DDBJ databases">
        <title>Phylogenomics of Brevibacillus.</title>
        <authorList>
            <person name="Dunlap C."/>
        </authorList>
    </citation>
    <scope>NUCLEOTIDE SEQUENCE [LARGE SCALE GENOMIC DNA]</scope>
    <source>
        <strain evidence="9 10">JCM 15716</strain>
    </source>
</reference>
<proteinExistence type="inferred from homology"/>
<keyword evidence="5 7" id="KW-1133">Transmembrane helix</keyword>
<dbReference type="GO" id="GO:0030313">
    <property type="term" value="C:cell envelope"/>
    <property type="evidence" value="ECO:0007669"/>
    <property type="project" value="UniProtKB-SubCell"/>
</dbReference>
<gene>
    <name evidence="9" type="ORF">EDM56_24740</name>
</gene>
<dbReference type="Pfam" id="PF00211">
    <property type="entry name" value="Guanylate_cyc"/>
    <property type="match status" value="1"/>
</dbReference>
<dbReference type="InterPro" id="IPR001054">
    <property type="entry name" value="A/G_cyclase"/>
</dbReference>
<dbReference type="PANTHER" id="PTHR43081:SF1">
    <property type="entry name" value="ADENYLATE CYCLASE, TERMINAL-DIFFERENTIATION SPECIFIC"/>
    <property type="match status" value="1"/>
</dbReference>
<feature type="domain" description="Guanylate cyclase" evidence="8">
    <location>
        <begin position="421"/>
        <end position="553"/>
    </location>
</feature>
<dbReference type="PROSITE" id="PS50125">
    <property type="entry name" value="GUANYLATE_CYCLASE_2"/>
    <property type="match status" value="1"/>
</dbReference>
<protein>
    <submittedName>
        <fullName evidence="9">Adenylate/guanylate cyclase domain-containing protein</fullName>
    </submittedName>
</protein>
<evidence type="ECO:0000256" key="3">
    <source>
        <dbReference type="ARBA" id="ARBA00022475"/>
    </source>
</evidence>
<feature type="transmembrane region" description="Helical" evidence="7">
    <location>
        <begin position="306"/>
        <end position="322"/>
    </location>
</feature>
<keyword evidence="4 7" id="KW-0812">Transmembrane</keyword>
<dbReference type="RefSeq" id="WP_122920605.1">
    <property type="nucleotide sequence ID" value="NZ_RHHQ01000021.1"/>
</dbReference>
<evidence type="ECO:0000256" key="1">
    <source>
        <dbReference type="ARBA" id="ARBA00004196"/>
    </source>
</evidence>
<evidence type="ECO:0000256" key="6">
    <source>
        <dbReference type="ARBA" id="ARBA00023136"/>
    </source>
</evidence>
<accession>A0A3M8D3A5</accession>
<evidence type="ECO:0000313" key="10">
    <source>
        <dbReference type="Proteomes" id="UP000271031"/>
    </source>
</evidence>
<evidence type="ECO:0000256" key="7">
    <source>
        <dbReference type="SAM" id="Phobius"/>
    </source>
</evidence>
<evidence type="ECO:0000313" key="9">
    <source>
        <dbReference type="EMBL" id="RNB82071.1"/>
    </source>
</evidence>
<dbReference type="Gene3D" id="3.30.70.1230">
    <property type="entry name" value="Nucleotide cyclase"/>
    <property type="match status" value="1"/>
</dbReference>
<feature type="transmembrane region" description="Helical" evidence="7">
    <location>
        <begin position="329"/>
        <end position="353"/>
    </location>
</feature>
<dbReference type="EMBL" id="RHHQ01000021">
    <property type="protein sequence ID" value="RNB82071.1"/>
    <property type="molecule type" value="Genomic_DNA"/>
</dbReference>